<comment type="caution">
    <text evidence="2">The sequence shown here is derived from an EMBL/GenBank/DDBJ whole genome shotgun (WGS) entry which is preliminary data.</text>
</comment>
<feature type="compositionally biased region" description="Pro residues" evidence="1">
    <location>
        <begin position="154"/>
        <end position="167"/>
    </location>
</feature>
<evidence type="ECO:0000256" key="1">
    <source>
        <dbReference type="SAM" id="MobiDB-lite"/>
    </source>
</evidence>
<sequence>MFGAARRGGCHLSRPPRHSGYTQTPAEGGFPKIRARCGSHRLLLRHRVETVHPARPAASPPRLPEPERGVQPRRAPARGREPTRSRSGAVFPLKISRGETENTRRAELLLRFSCVRSAVGVEPRAEHLIALTGTERRAQIRGQALQRTTHGASPEPPPTPHTPTHSP</sequence>
<organism evidence="2 3">
    <name type="scientific">Pleuronectes platessa</name>
    <name type="common">European plaice</name>
    <dbReference type="NCBI Taxonomy" id="8262"/>
    <lineage>
        <taxon>Eukaryota</taxon>
        <taxon>Metazoa</taxon>
        <taxon>Chordata</taxon>
        <taxon>Craniata</taxon>
        <taxon>Vertebrata</taxon>
        <taxon>Euteleostomi</taxon>
        <taxon>Actinopterygii</taxon>
        <taxon>Neopterygii</taxon>
        <taxon>Teleostei</taxon>
        <taxon>Neoteleostei</taxon>
        <taxon>Acanthomorphata</taxon>
        <taxon>Carangaria</taxon>
        <taxon>Pleuronectiformes</taxon>
        <taxon>Pleuronectoidei</taxon>
        <taxon>Pleuronectidae</taxon>
        <taxon>Pleuronectes</taxon>
    </lineage>
</organism>
<reference evidence="2" key="1">
    <citation type="submission" date="2020-03" db="EMBL/GenBank/DDBJ databases">
        <authorList>
            <person name="Weist P."/>
        </authorList>
    </citation>
    <scope>NUCLEOTIDE SEQUENCE</scope>
</reference>
<dbReference type="AlphaFoldDB" id="A0A9N7YH56"/>
<proteinExistence type="predicted"/>
<dbReference type="Proteomes" id="UP001153269">
    <property type="component" value="Unassembled WGS sequence"/>
</dbReference>
<evidence type="ECO:0000313" key="3">
    <source>
        <dbReference type="Proteomes" id="UP001153269"/>
    </source>
</evidence>
<protein>
    <submittedName>
        <fullName evidence="2">Uncharacterized protein</fullName>
    </submittedName>
</protein>
<feature type="region of interest" description="Disordered" evidence="1">
    <location>
        <begin position="50"/>
        <end position="96"/>
    </location>
</feature>
<name>A0A9N7YH56_PLEPL</name>
<keyword evidence="3" id="KW-1185">Reference proteome</keyword>
<evidence type="ECO:0000313" key="2">
    <source>
        <dbReference type="EMBL" id="CAB1425493.1"/>
    </source>
</evidence>
<feature type="region of interest" description="Disordered" evidence="1">
    <location>
        <begin position="1"/>
        <end position="32"/>
    </location>
</feature>
<feature type="region of interest" description="Disordered" evidence="1">
    <location>
        <begin position="142"/>
        <end position="167"/>
    </location>
</feature>
<dbReference type="EMBL" id="CADEAL010000809">
    <property type="protein sequence ID" value="CAB1425493.1"/>
    <property type="molecule type" value="Genomic_DNA"/>
</dbReference>
<accession>A0A9N7YH56</accession>
<gene>
    <name evidence="2" type="ORF">PLEPLA_LOCUS13423</name>
</gene>